<evidence type="ECO:0000256" key="2">
    <source>
        <dbReference type="ARBA" id="ARBA00022491"/>
    </source>
</evidence>
<dbReference type="InterPro" id="IPR017757">
    <property type="entry name" value="Tscrpt_rep_BetI"/>
</dbReference>
<dbReference type="Pfam" id="PF00440">
    <property type="entry name" value="TetR_N"/>
    <property type="match status" value="1"/>
</dbReference>
<dbReference type="InterPro" id="IPR001647">
    <property type="entry name" value="HTH_TetR"/>
</dbReference>
<dbReference type="InterPro" id="IPR039538">
    <property type="entry name" value="BetI_C"/>
</dbReference>
<evidence type="ECO:0000256" key="3">
    <source>
        <dbReference type="ARBA" id="ARBA00023015"/>
    </source>
</evidence>
<dbReference type="Proteomes" id="UP000199657">
    <property type="component" value="Unassembled WGS sequence"/>
</dbReference>
<dbReference type="GO" id="GO:0000976">
    <property type="term" value="F:transcription cis-regulatory region binding"/>
    <property type="evidence" value="ECO:0007669"/>
    <property type="project" value="TreeGrafter"/>
</dbReference>
<feature type="DNA-binding region" description="H-T-H motif" evidence="7 8">
    <location>
        <begin position="31"/>
        <end position="50"/>
    </location>
</feature>
<keyword evidence="2 7" id="KW-0678">Repressor</keyword>
<dbReference type="AlphaFoldDB" id="A0A1H8UGR3"/>
<dbReference type="NCBIfam" id="TIGR03384">
    <property type="entry name" value="betaine_BetI"/>
    <property type="match status" value="1"/>
</dbReference>
<keyword evidence="4 7" id="KW-0238">DNA-binding</keyword>
<proteinExistence type="inferred from homology"/>
<dbReference type="SUPFAM" id="SSF48498">
    <property type="entry name" value="Tetracyclin repressor-like, C-terminal domain"/>
    <property type="match status" value="1"/>
</dbReference>
<dbReference type="PANTHER" id="PTHR30055">
    <property type="entry name" value="HTH-TYPE TRANSCRIPTIONAL REGULATOR RUTR"/>
    <property type="match status" value="1"/>
</dbReference>
<dbReference type="PROSITE" id="PS50977">
    <property type="entry name" value="HTH_TETR_2"/>
    <property type="match status" value="1"/>
</dbReference>
<evidence type="ECO:0000256" key="5">
    <source>
        <dbReference type="ARBA" id="ARBA00023163"/>
    </source>
</evidence>
<dbReference type="InterPro" id="IPR009057">
    <property type="entry name" value="Homeodomain-like_sf"/>
</dbReference>
<evidence type="ECO:0000259" key="9">
    <source>
        <dbReference type="PROSITE" id="PS50977"/>
    </source>
</evidence>
<evidence type="ECO:0000313" key="10">
    <source>
        <dbReference type="EMBL" id="SEP01788.1"/>
    </source>
</evidence>
<keyword evidence="5 7" id="KW-0804">Transcription</keyword>
<dbReference type="GO" id="GO:0045892">
    <property type="term" value="P:negative regulation of DNA-templated transcription"/>
    <property type="evidence" value="ECO:0007669"/>
    <property type="project" value="UniProtKB-UniRule"/>
</dbReference>
<dbReference type="GO" id="GO:0003700">
    <property type="term" value="F:DNA-binding transcription factor activity"/>
    <property type="evidence" value="ECO:0007669"/>
    <property type="project" value="UniProtKB-UniRule"/>
</dbReference>
<dbReference type="Gene3D" id="1.10.357.10">
    <property type="entry name" value="Tetracycline Repressor, domain 2"/>
    <property type="match status" value="1"/>
</dbReference>
<dbReference type="EMBL" id="FOEG01000006">
    <property type="protein sequence ID" value="SEP01788.1"/>
    <property type="molecule type" value="Genomic_DNA"/>
</dbReference>
<dbReference type="OrthoDB" id="7618612at2"/>
<evidence type="ECO:0000256" key="1">
    <source>
        <dbReference type="ARBA" id="ARBA00004719"/>
    </source>
</evidence>
<evidence type="ECO:0000256" key="4">
    <source>
        <dbReference type="ARBA" id="ARBA00023125"/>
    </source>
</evidence>
<evidence type="ECO:0000256" key="7">
    <source>
        <dbReference type="HAMAP-Rule" id="MF_00768"/>
    </source>
</evidence>
<name>A0A1H8UGR3_9GAMM</name>
<dbReference type="PANTHER" id="PTHR30055:SF234">
    <property type="entry name" value="HTH-TYPE TRANSCRIPTIONAL REGULATOR BETI"/>
    <property type="match status" value="1"/>
</dbReference>
<dbReference type="InterPro" id="IPR036271">
    <property type="entry name" value="Tet_transcr_reg_TetR-rel_C_sf"/>
</dbReference>
<dbReference type="InterPro" id="IPR050109">
    <property type="entry name" value="HTH-type_TetR-like_transc_reg"/>
</dbReference>
<dbReference type="HAMAP" id="MF_00768">
    <property type="entry name" value="HTH_type_BetI"/>
    <property type="match status" value="1"/>
</dbReference>
<evidence type="ECO:0000313" key="11">
    <source>
        <dbReference type="Proteomes" id="UP000199657"/>
    </source>
</evidence>
<reference evidence="10 11" key="1">
    <citation type="submission" date="2016-10" db="EMBL/GenBank/DDBJ databases">
        <authorList>
            <person name="de Groot N.N."/>
        </authorList>
    </citation>
    <scope>NUCLEOTIDE SEQUENCE [LARGE SCALE GENOMIC DNA]</scope>
    <source>
        <strain evidence="10 11">CGMCC 1.6291</strain>
    </source>
</reference>
<comment type="function">
    <text evidence="7">Repressor involved in choline regulation of the bet genes.</text>
</comment>
<keyword evidence="3 7" id="KW-0805">Transcription regulation</keyword>
<protein>
    <recommendedName>
        <fullName evidence="7">HTH-type transcriptional regulator BetI</fullName>
    </recommendedName>
</protein>
<evidence type="ECO:0000256" key="8">
    <source>
        <dbReference type="PROSITE-ProRule" id="PRU00335"/>
    </source>
</evidence>
<organism evidence="10 11">
    <name type="scientific">Aquisalimonas asiatica</name>
    <dbReference type="NCBI Taxonomy" id="406100"/>
    <lineage>
        <taxon>Bacteria</taxon>
        <taxon>Pseudomonadati</taxon>
        <taxon>Pseudomonadota</taxon>
        <taxon>Gammaproteobacteria</taxon>
        <taxon>Chromatiales</taxon>
        <taxon>Ectothiorhodospiraceae</taxon>
        <taxon>Aquisalimonas</taxon>
    </lineage>
</organism>
<dbReference type="UniPathway" id="UPA00529"/>
<accession>A0A1H8UGR3</accession>
<dbReference type="Pfam" id="PF13977">
    <property type="entry name" value="TetR_C_6"/>
    <property type="match status" value="1"/>
</dbReference>
<dbReference type="SUPFAM" id="SSF46689">
    <property type="entry name" value="Homeodomain-like"/>
    <property type="match status" value="1"/>
</dbReference>
<sequence>MPKRGMEPIRQLQFIEATVQIIHEEGLHGTTLSRVARRAGASPGLVAHYFGDKSGLLHATFRHLARALGAEFSRRLQGVSDARERLLAVIDANFAESQSSPAVVSAWLAFWGQVNHRPELARVQRVVTNRLKSNLLYSLRQLVDEDEAEQIATGLAVMIDGLWLRAMLRTGGLNVAEARALARDYLTTQLAIRTTETTDA</sequence>
<dbReference type="RefSeq" id="WP_091644912.1">
    <property type="nucleotide sequence ID" value="NZ_FOEG01000006.1"/>
</dbReference>
<comment type="pathway">
    <text evidence="1 7">Amine and polyamine biosynthesis; betaine biosynthesis via choline pathway [regulation].</text>
</comment>
<keyword evidence="11" id="KW-1185">Reference proteome</keyword>
<gene>
    <name evidence="7" type="primary">betI</name>
    <name evidence="10" type="ORF">SAMN04488052_106159</name>
</gene>
<feature type="domain" description="HTH tetR-type" evidence="9">
    <location>
        <begin position="8"/>
        <end position="68"/>
    </location>
</feature>
<dbReference type="STRING" id="406100.SAMN04488052_106159"/>
<dbReference type="NCBIfam" id="NF001978">
    <property type="entry name" value="PRK00767.1"/>
    <property type="match status" value="1"/>
</dbReference>
<comment type="function">
    <text evidence="6">Repressor involved in the biosynthesis of the osmoprotectant glycine betaine. It represses transcription of the choline transporter BetT and the genes of BetAB involved in the synthesis of glycine betaine.</text>
</comment>
<evidence type="ECO:0000256" key="6">
    <source>
        <dbReference type="ARBA" id="ARBA00024936"/>
    </source>
</evidence>
<dbReference type="GO" id="GO:0019285">
    <property type="term" value="P:glycine betaine biosynthetic process from choline"/>
    <property type="evidence" value="ECO:0007669"/>
    <property type="project" value="UniProtKB-UniRule"/>
</dbReference>